<dbReference type="Proteomes" id="UP000478052">
    <property type="component" value="Unassembled WGS sequence"/>
</dbReference>
<feature type="non-terminal residue" evidence="2">
    <location>
        <position position="1"/>
    </location>
</feature>
<dbReference type="AlphaFoldDB" id="A0A6G0VUM4"/>
<dbReference type="OrthoDB" id="6583803at2759"/>
<dbReference type="EMBL" id="VUJU01011659">
    <property type="protein sequence ID" value="KAF0710437.1"/>
    <property type="molecule type" value="Genomic_DNA"/>
</dbReference>
<name>A0A6G0VUM4_APHCR</name>
<evidence type="ECO:0000256" key="1">
    <source>
        <dbReference type="SAM" id="MobiDB-lite"/>
    </source>
</evidence>
<reference evidence="2 3" key="1">
    <citation type="submission" date="2019-08" db="EMBL/GenBank/DDBJ databases">
        <title>Whole genome of Aphis craccivora.</title>
        <authorList>
            <person name="Voronova N.V."/>
            <person name="Shulinski R.S."/>
            <person name="Bandarenka Y.V."/>
            <person name="Zhorov D.G."/>
            <person name="Warner D."/>
        </authorList>
    </citation>
    <scope>NUCLEOTIDE SEQUENCE [LARGE SCALE GENOMIC DNA]</scope>
    <source>
        <strain evidence="2">180601</strain>
        <tissue evidence="2">Whole Body</tissue>
    </source>
</reference>
<feature type="region of interest" description="Disordered" evidence="1">
    <location>
        <begin position="1"/>
        <end position="34"/>
    </location>
</feature>
<evidence type="ECO:0000313" key="3">
    <source>
        <dbReference type="Proteomes" id="UP000478052"/>
    </source>
</evidence>
<sequence>AQCSQQNREENEDEYNITLNDTSTSNEPTASMAFGTKSNKKKKCLSENLLGKAYSVLSENEDDLDVFGKFVTSELRGLQAEHLKKKAKRQIQRILLDIAEEDDSNTSTTSFIPVPSTSFSSVSSNSSYNTISTFNNNPDYNYIVNQAVTDIPNMPNSFNTDI</sequence>
<protein>
    <submittedName>
        <fullName evidence="2">Uncharacterized protein</fullName>
    </submittedName>
</protein>
<keyword evidence="3" id="KW-1185">Reference proteome</keyword>
<evidence type="ECO:0000313" key="2">
    <source>
        <dbReference type="EMBL" id="KAF0710437.1"/>
    </source>
</evidence>
<accession>A0A6G0VUM4</accession>
<organism evidence="2 3">
    <name type="scientific">Aphis craccivora</name>
    <name type="common">Cowpea aphid</name>
    <dbReference type="NCBI Taxonomy" id="307492"/>
    <lineage>
        <taxon>Eukaryota</taxon>
        <taxon>Metazoa</taxon>
        <taxon>Ecdysozoa</taxon>
        <taxon>Arthropoda</taxon>
        <taxon>Hexapoda</taxon>
        <taxon>Insecta</taxon>
        <taxon>Pterygota</taxon>
        <taxon>Neoptera</taxon>
        <taxon>Paraneoptera</taxon>
        <taxon>Hemiptera</taxon>
        <taxon>Sternorrhyncha</taxon>
        <taxon>Aphidomorpha</taxon>
        <taxon>Aphidoidea</taxon>
        <taxon>Aphididae</taxon>
        <taxon>Aphidini</taxon>
        <taxon>Aphis</taxon>
        <taxon>Aphis</taxon>
    </lineage>
</organism>
<feature type="compositionally biased region" description="Polar residues" evidence="1">
    <location>
        <begin position="17"/>
        <end position="29"/>
    </location>
</feature>
<comment type="caution">
    <text evidence="2">The sequence shown here is derived from an EMBL/GenBank/DDBJ whole genome shotgun (WGS) entry which is preliminary data.</text>
</comment>
<gene>
    <name evidence="2" type="ORF">FWK35_00034077</name>
</gene>
<proteinExistence type="predicted"/>